<sequence>IEIDDIDVSTLGLFDLRSKLSIIPQDPVLFQGTIRKNLDPFDEHPDSLLWDALRRSGLIDSSQLDEVALT</sequence>
<evidence type="ECO:0000313" key="5">
    <source>
        <dbReference type="EMBL" id="KAH3663893.1"/>
    </source>
</evidence>
<name>A0A9P8P141_9ASCO</name>
<reference evidence="5" key="1">
    <citation type="journal article" date="2021" name="Open Biol.">
        <title>Shared evolutionary footprints suggest mitochondrial oxidative damage underlies multiple complex I losses in fungi.</title>
        <authorList>
            <person name="Schikora-Tamarit M.A."/>
            <person name="Marcet-Houben M."/>
            <person name="Nosek J."/>
            <person name="Gabaldon T."/>
        </authorList>
    </citation>
    <scope>NUCLEOTIDE SEQUENCE</scope>
    <source>
        <strain evidence="5">NCAIM Y.01608</strain>
    </source>
</reference>
<dbReference type="Gene3D" id="3.40.50.300">
    <property type="entry name" value="P-loop containing nucleotide triphosphate hydrolases"/>
    <property type="match status" value="1"/>
</dbReference>
<dbReference type="GO" id="GO:0005886">
    <property type="term" value="C:plasma membrane"/>
    <property type="evidence" value="ECO:0007669"/>
    <property type="project" value="TreeGrafter"/>
</dbReference>
<evidence type="ECO:0000256" key="4">
    <source>
        <dbReference type="ARBA" id="ARBA00022840"/>
    </source>
</evidence>
<comment type="subcellular location">
    <subcellularLocation>
        <location evidence="1">Membrane</location>
        <topology evidence="1">Multi-pass membrane protein</topology>
    </subcellularLocation>
</comment>
<dbReference type="InterPro" id="IPR027417">
    <property type="entry name" value="P-loop_NTPase"/>
</dbReference>
<keyword evidence="4" id="KW-0067">ATP-binding</keyword>
<dbReference type="PANTHER" id="PTHR24223">
    <property type="entry name" value="ATP-BINDING CASSETTE SUB-FAMILY C"/>
    <property type="match status" value="1"/>
</dbReference>
<evidence type="ECO:0008006" key="7">
    <source>
        <dbReference type="Google" id="ProtNLM"/>
    </source>
</evidence>
<evidence type="ECO:0000256" key="1">
    <source>
        <dbReference type="ARBA" id="ARBA00004141"/>
    </source>
</evidence>
<feature type="non-terminal residue" evidence="5">
    <location>
        <position position="1"/>
    </location>
</feature>
<dbReference type="AlphaFoldDB" id="A0A9P8P141"/>
<accession>A0A9P8P141</accession>
<comment type="caution">
    <text evidence="5">The sequence shown here is derived from an EMBL/GenBank/DDBJ whole genome shotgun (WGS) entry which is preliminary data.</text>
</comment>
<dbReference type="InterPro" id="IPR050173">
    <property type="entry name" value="ABC_transporter_C-like"/>
</dbReference>
<evidence type="ECO:0000256" key="3">
    <source>
        <dbReference type="ARBA" id="ARBA00022741"/>
    </source>
</evidence>
<dbReference type="SUPFAM" id="SSF52540">
    <property type="entry name" value="P-loop containing nucleoside triphosphate hydrolases"/>
    <property type="match status" value="1"/>
</dbReference>
<dbReference type="PANTHER" id="PTHR24223:SF456">
    <property type="entry name" value="MULTIDRUG RESISTANCE-ASSOCIATED PROTEIN LETHAL(2)03659"/>
    <property type="match status" value="1"/>
</dbReference>
<feature type="non-terminal residue" evidence="5">
    <location>
        <position position="70"/>
    </location>
</feature>
<dbReference type="Proteomes" id="UP000788993">
    <property type="component" value="Unassembled WGS sequence"/>
</dbReference>
<reference evidence="5" key="2">
    <citation type="submission" date="2021-01" db="EMBL/GenBank/DDBJ databases">
        <authorList>
            <person name="Schikora-Tamarit M.A."/>
        </authorList>
    </citation>
    <scope>NUCLEOTIDE SEQUENCE</scope>
    <source>
        <strain evidence="5">NCAIM Y.01608</strain>
    </source>
</reference>
<dbReference type="GO" id="GO:0005524">
    <property type="term" value="F:ATP binding"/>
    <property type="evidence" value="ECO:0007669"/>
    <property type="project" value="UniProtKB-KW"/>
</dbReference>
<gene>
    <name evidence="5" type="ORF">OGATHE_004207</name>
</gene>
<protein>
    <recommendedName>
        <fullName evidence="7">ABC transporter domain-containing protein</fullName>
    </recommendedName>
</protein>
<dbReference type="EMBL" id="JAEUBD010001239">
    <property type="protein sequence ID" value="KAH3663893.1"/>
    <property type="molecule type" value="Genomic_DNA"/>
</dbReference>
<comment type="similarity">
    <text evidence="2">Belongs to the ABC transporter superfamily. ABCC family. Conjugate transporter (TC 3.A.1.208) subfamily.</text>
</comment>
<organism evidence="5 6">
    <name type="scientific">Ogataea polymorpha</name>
    <dbReference type="NCBI Taxonomy" id="460523"/>
    <lineage>
        <taxon>Eukaryota</taxon>
        <taxon>Fungi</taxon>
        <taxon>Dikarya</taxon>
        <taxon>Ascomycota</taxon>
        <taxon>Saccharomycotina</taxon>
        <taxon>Pichiomycetes</taxon>
        <taxon>Pichiales</taxon>
        <taxon>Pichiaceae</taxon>
        <taxon>Ogataea</taxon>
    </lineage>
</organism>
<keyword evidence="6" id="KW-1185">Reference proteome</keyword>
<proteinExistence type="inferred from homology"/>
<dbReference type="GO" id="GO:0008559">
    <property type="term" value="F:ABC-type xenobiotic transporter activity"/>
    <property type="evidence" value="ECO:0007669"/>
    <property type="project" value="TreeGrafter"/>
</dbReference>
<keyword evidence="3" id="KW-0547">Nucleotide-binding</keyword>
<evidence type="ECO:0000313" key="6">
    <source>
        <dbReference type="Proteomes" id="UP000788993"/>
    </source>
</evidence>
<evidence type="ECO:0000256" key="2">
    <source>
        <dbReference type="ARBA" id="ARBA00009726"/>
    </source>
</evidence>